<keyword evidence="5" id="KW-1185">Reference proteome</keyword>
<dbReference type="EMBL" id="CP093347">
    <property type="protein sequence ID" value="WOH00137.1"/>
    <property type="molecule type" value="Genomic_DNA"/>
</dbReference>
<evidence type="ECO:0000313" key="3">
    <source>
        <dbReference type="EMBL" id="KZM93794.1"/>
    </source>
</evidence>
<name>A0A164Y054_DAUCS</name>
<dbReference type="SUPFAM" id="SSF57667">
    <property type="entry name" value="beta-beta-alpha zinc fingers"/>
    <property type="match status" value="1"/>
</dbReference>
<dbReference type="PANTHER" id="PTHR46547">
    <property type="entry name" value="ZINC FINGER PROTEIN GIS"/>
    <property type="match status" value="1"/>
</dbReference>
<accession>A0A164Y054</accession>
<dbReference type="KEGG" id="dcr:108222401"/>
<keyword evidence="1" id="KW-0479">Metal-binding</keyword>
<dbReference type="Gramene" id="KZM93794">
    <property type="protein sequence ID" value="KZM93794"/>
    <property type="gene ID" value="DCAR_017039"/>
</dbReference>
<dbReference type="InterPro" id="IPR036236">
    <property type="entry name" value="Znf_C2H2_sf"/>
</dbReference>
<proteinExistence type="predicted"/>
<dbReference type="GO" id="GO:0008270">
    <property type="term" value="F:zinc ion binding"/>
    <property type="evidence" value="ECO:0007669"/>
    <property type="project" value="UniProtKB-KW"/>
</dbReference>
<keyword evidence="1" id="KW-0862">Zinc</keyword>
<feature type="domain" description="C2H2-type" evidence="2">
    <location>
        <begin position="77"/>
        <end position="104"/>
    </location>
</feature>
<dbReference type="InterPro" id="IPR013087">
    <property type="entry name" value="Znf_C2H2_type"/>
</dbReference>
<evidence type="ECO:0000259" key="2">
    <source>
        <dbReference type="PROSITE" id="PS50157"/>
    </source>
</evidence>
<dbReference type="EMBL" id="LNRQ01000005">
    <property type="protein sequence ID" value="KZM93794.1"/>
    <property type="molecule type" value="Genomic_DNA"/>
</dbReference>
<dbReference type="AlphaFoldDB" id="A0A164Y054"/>
<dbReference type="PROSITE" id="PS00028">
    <property type="entry name" value="ZINC_FINGER_C2H2_1"/>
    <property type="match status" value="1"/>
</dbReference>
<protein>
    <recommendedName>
        <fullName evidence="2">C2H2-type domain-containing protein</fullName>
    </recommendedName>
</protein>
<dbReference type="GO" id="GO:0010090">
    <property type="term" value="P:trichome morphogenesis"/>
    <property type="evidence" value="ECO:0007669"/>
    <property type="project" value="InterPro"/>
</dbReference>
<dbReference type="OMA" id="FYRSHFR"/>
<dbReference type="GO" id="GO:0009739">
    <property type="term" value="P:response to gibberellin"/>
    <property type="evidence" value="ECO:0007669"/>
    <property type="project" value="InterPro"/>
</dbReference>
<dbReference type="STRING" id="79200.A0A164Y054"/>
<evidence type="ECO:0000313" key="5">
    <source>
        <dbReference type="Proteomes" id="UP000077755"/>
    </source>
</evidence>
<dbReference type="OrthoDB" id="9442240at2759"/>
<dbReference type="PROSITE" id="PS50157">
    <property type="entry name" value="ZINC_FINGER_C2H2_2"/>
    <property type="match status" value="1"/>
</dbReference>
<keyword evidence="1" id="KW-0863">Zinc-finger</keyword>
<dbReference type="InterPro" id="IPR044291">
    <property type="entry name" value="GIS/GIS2/ZFP8"/>
</dbReference>
<gene>
    <name evidence="3" type="ORF">DCAR_017039</name>
    <name evidence="4" type="ORF">DCAR_0519495</name>
</gene>
<reference evidence="3" key="1">
    <citation type="journal article" date="2016" name="Nat. Genet.">
        <title>A high-quality carrot genome assembly provides new insights into carotenoid accumulation and asterid genome evolution.</title>
        <authorList>
            <person name="Iorizzo M."/>
            <person name="Ellison S."/>
            <person name="Senalik D."/>
            <person name="Zeng P."/>
            <person name="Satapoomin P."/>
            <person name="Huang J."/>
            <person name="Bowman M."/>
            <person name="Iovene M."/>
            <person name="Sanseverino W."/>
            <person name="Cavagnaro P."/>
            <person name="Yildiz M."/>
            <person name="Macko-Podgorni A."/>
            <person name="Moranska E."/>
            <person name="Grzebelus E."/>
            <person name="Grzebelus D."/>
            <person name="Ashrafi H."/>
            <person name="Zheng Z."/>
            <person name="Cheng S."/>
            <person name="Spooner D."/>
            <person name="Van Deynze A."/>
            <person name="Simon P."/>
        </authorList>
    </citation>
    <scope>NUCLEOTIDE SEQUENCE [LARGE SCALE GENOMIC DNA]</scope>
    <source>
        <tissue evidence="3">Leaf</tissue>
    </source>
</reference>
<reference evidence="4" key="2">
    <citation type="submission" date="2022-03" db="EMBL/GenBank/DDBJ databases">
        <title>Draft title - Genomic analysis of global carrot germplasm unveils the trajectory of domestication and the origin of high carotenoid orange carrot.</title>
        <authorList>
            <person name="Iorizzo M."/>
            <person name="Ellison S."/>
            <person name="Senalik D."/>
            <person name="Macko-Podgorni A."/>
            <person name="Grzebelus D."/>
            <person name="Bostan H."/>
            <person name="Rolling W."/>
            <person name="Curaba J."/>
            <person name="Simon P."/>
        </authorList>
    </citation>
    <scope>NUCLEOTIDE SEQUENCE</scope>
    <source>
        <tissue evidence="4">Leaf</tissue>
    </source>
</reference>
<organism evidence="3">
    <name type="scientific">Daucus carota subsp. sativus</name>
    <name type="common">Carrot</name>
    <dbReference type="NCBI Taxonomy" id="79200"/>
    <lineage>
        <taxon>Eukaryota</taxon>
        <taxon>Viridiplantae</taxon>
        <taxon>Streptophyta</taxon>
        <taxon>Embryophyta</taxon>
        <taxon>Tracheophyta</taxon>
        <taxon>Spermatophyta</taxon>
        <taxon>Magnoliopsida</taxon>
        <taxon>eudicotyledons</taxon>
        <taxon>Gunneridae</taxon>
        <taxon>Pentapetalae</taxon>
        <taxon>asterids</taxon>
        <taxon>campanulids</taxon>
        <taxon>Apiales</taxon>
        <taxon>Apiaceae</taxon>
        <taxon>Apioideae</taxon>
        <taxon>Scandiceae</taxon>
        <taxon>Daucinae</taxon>
        <taxon>Daucus</taxon>
        <taxon>Daucus sect. Daucus</taxon>
    </lineage>
</organism>
<dbReference type="PANTHER" id="PTHR46547:SF7">
    <property type="entry name" value="ZINC FINGER PROTEIN GIS"/>
    <property type="match status" value="1"/>
</dbReference>
<evidence type="ECO:0000256" key="1">
    <source>
        <dbReference type="PROSITE-ProRule" id="PRU00042"/>
    </source>
</evidence>
<sequence length="229" mass="26035">MENSDQEKETRDFMNVQSFSQLPFIRPLKEKGIRLFGKEFGGNGNDVEESNSVEIITEPELSCPTKEHENGESNRKFECHYCCRNFPTSQALGGHQNAHKRERQEAKRAHLHSALVHNGYQDANMYGLMNYNRYAPSPAAALPYNQSRLYRGQSSYSPRQQPITANALALWRPPSVVHNSPGYNKEPPPLFANHEMKAFQNSGSSSSQRRYVYESKASVKDPVSLDLRL</sequence>
<dbReference type="Proteomes" id="UP000077755">
    <property type="component" value="Chromosome 5"/>
</dbReference>
<dbReference type="GO" id="GO:0003700">
    <property type="term" value="F:DNA-binding transcription factor activity"/>
    <property type="evidence" value="ECO:0007669"/>
    <property type="project" value="InterPro"/>
</dbReference>
<evidence type="ECO:0000313" key="4">
    <source>
        <dbReference type="EMBL" id="WOH00137.1"/>
    </source>
</evidence>